<gene>
    <name evidence="1" type="ORF">GCM10011494_37280</name>
</gene>
<reference evidence="1" key="2">
    <citation type="submission" date="2020-09" db="EMBL/GenBank/DDBJ databases">
        <authorList>
            <person name="Sun Q."/>
            <person name="Zhou Y."/>
        </authorList>
    </citation>
    <scope>NUCLEOTIDE SEQUENCE</scope>
    <source>
        <strain evidence="1">CGMCC 1.15095</strain>
    </source>
</reference>
<dbReference type="SUPFAM" id="SSF54909">
    <property type="entry name" value="Dimeric alpha+beta barrel"/>
    <property type="match status" value="1"/>
</dbReference>
<sequence>MATVSLTRLKLRRFWHLPAFLRHANASAEQLKNTPGFTGGYLAFNWKWTFWTVSCWQSREAMRAYRGSGAHAAAMKRLPGWCDEAAIATVEVEDLALPSPDEATRLMKAHGRLTRVDKPSRAQQTQECWPDGRVPRIGKRIVAG</sequence>
<proteinExistence type="predicted"/>
<evidence type="ECO:0000313" key="2">
    <source>
        <dbReference type="Proteomes" id="UP000608154"/>
    </source>
</evidence>
<accession>A0A916TY88</accession>
<comment type="caution">
    <text evidence="1">The sequence shown here is derived from an EMBL/GenBank/DDBJ whole genome shotgun (WGS) entry which is preliminary data.</text>
</comment>
<reference evidence="1" key="1">
    <citation type="journal article" date="2014" name="Int. J. Syst. Evol. Microbiol.">
        <title>Complete genome sequence of Corynebacterium casei LMG S-19264T (=DSM 44701T), isolated from a smear-ripened cheese.</title>
        <authorList>
            <consortium name="US DOE Joint Genome Institute (JGI-PGF)"/>
            <person name="Walter F."/>
            <person name="Albersmeier A."/>
            <person name="Kalinowski J."/>
            <person name="Ruckert C."/>
        </authorList>
    </citation>
    <scope>NUCLEOTIDE SEQUENCE</scope>
    <source>
        <strain evidence="1">CGMCC 1.15095</strain>
    </source>
</reference>
<dbReference type="EMBL" id="BMHK01000048">
    <property type="protein sequence ID" value="GGC15002.1"/>
    <property type="molecule type" value="Genomic_DNA"/>
</dbReference>
<evidence type="ECO:0008006" key="3">
    <source>
        <dbReference type="Google" id="ProtNLM"/>
    </source>
</evidence>
<name>A0A916TY88_9SPHN</name>
<protein>
    <recommendedName>
        <fullName evidence="3">DUF3291 domain-containing protein</fullName>
    </recommendedName>
</protein>
<dbReference type="InterPro" id="IPR011008">
    <property type="entry name" value="Dimeric_a/b-barrel"/>
</dbReference>
<dbReference type="RefSeq" id="WP_188773072.1">
    <property type="nucleotide sequence ID" value="NZ_BMHK01000048.1"/>
</dbReference>
<dbReference type="AlphaFoldDB" id="A0A916TY88"/>
<dbReference type="Proteomes" id="UP000608154">
    <property type="component" value="Unassembled WGS sequence"/>
</dbReference>
<organism evidence="1 2">
    <name type="scientific">Novosphingobium endophyticum</name>
    <dbReference type="NCBI Taxonomy" id="1955250"/>
    <lineage>
        <taxon>Bacteria</taxon>
        <taxon>Pseudomonadati</taxon>
        <taxon>Pseudomonadota</taxon>
        <taxon>Alphaproteobacteria</taxon>
        <taxon>Sphingomonadales</taxon>
        <taxon>Sphingomonadaceae</taxon>
        <taxon>Novosphingobium</taxon>
    </lineage>
</organism>
<evidence type="ECO:0000313" key="1">
    <source>
        <dbReference type="EMBL" id="GGC15002.1"/>
    </source>
</evidence>
<keyword evidence="2" id="KW-1185">Reference proteome</keyword>